<reference evidence="1 2" key="1">
    <citation type="journal article" date="2015" name="Genome Announc.">
        <title>Expanding the biotechnology potential of lactobacilli through comparative genomics of 213 strains and associated genera.</title>
        <authorList>
            <person name="Sun Z."/>
            <person name="Harris H.M."/>
            <person name="McCann A."/>
            <person name="Guo C."/>
            <person name="Argimon S."/>
            <person name="Zhang W."/>
            <person name="Yang X."/>
            <person name="Jeffery I.B."/>
            <person name="Cooney J.C."/>
            <person name="Kagawa T.F."/>
            <person name="Liu W."/>
            <person name="Song Y."/>
            <person name="Salvetti E."/>
            <person name="Wrobel A."/>
            <person name="Rasinkangas P."/>
            <person name="Parkhill J."/>
            <person name="Rea M.C."/>
            <person name="O'Sullivan O."/>
            <person name="Ritari J."/>
            <person name="Douillard F.P."/>
            <person name="Paul Ross R."/>
            <person name="Yang R."/>
            <person name="Briner A.E."/>
            <person name="Felis G.E."/>
            <person name="de Vos W.M."/>
            <person name="Barrangou R."/>
            <person name="Klaenhammer T.R."/>
            <person name="Caufield P.W."/>
            <person name="Cui Y."/>
            <person name="Zhang H."/>
            <person name="O'Toole P.W."/>
        </authorList>
    </citation>
    <scope>NUCLEOTIDE SEQUENCE [LARGE SCALE GENOMIC DNA]</scope>
    <source>
        <strain evidence="1 2">DSM 20505</strain>
    </source>
</reference>
<gene>
    <name evidence="1" type="ORF">FC18_GL001503</name>
</gene>
<keyword evidence="2" id="KW-1185">Reference proteome</keyword>
<evidence type="ECO:0000313" key="1">
    <source>
        <dbReference type="EMBL" id="KRM55334.1"/>
    </source>
</evidence>
<dbReference type="AlphaFoldDB" id="A0A0R1ZU95"/>
<dbReference type="EMBL" id="AYYO01000024">
    <property type="protein sequence ID" value="KRM55334.1"/>
    <property type="molecule type" value="Genomic_DNA"/>
</dbReference>
<accession>A0A0R1ZU95</accession>
<name>A0A0R1ZU95_9LACO</name>
<dbReference type="STRING" id="1291052.FC18_GL001503"/>
<proteinExistence type="predicted"/>
<dbReference type="PATRIC" id="fig|1291052.5.peg.1525"/>
<sequence length="123" mass="14741">MYYFLQANKPQYNFTQRFGLEITRISKYEWSLVHDFDDNVGFLIKKDIQPFSNMNQTSFEYLAHKLIYCDKSEYNFIADFIVTKKEGKTSVAHAATYAFMYMSDDVFRLVMLHMLFFQDIFLT</sequence>
<evidence type="ECO:0000313" key="2">
    <source>
        <dbReference type="Proteomes" id="UP000051679"/>
    </source>
</evidence>
<dbReference type="Proteomes" id="UP000051679">
    <property type="component" value="Unassembled WGS sequence"/>
</dbReference>
<organism evidence="1 2">
    <name type="scientific">Lacticaseibacillus sharpeae JCM 1186 = DSM 20505</name>
    <dbReference type="NCBI Taxonomy" id="1291052"/>
    <lineage>
        <taxon>Bacteria</taxon>
        <taxon>Bacillati</taxon>
        <taxon>Bacillota</taxon>
        <taxon>Bacilli</taxon>
        <taxon>Lactobacillales</taxon>
        <taxon>Lactobacillaceae</taxon>
        <taxon>Lacticaseibacillus</taxon>
    </lineage>
</organism>
<comment type="caution">
    <text evidence="1">The sequence shown here is derived from an EMBL/GenBank/DDBJ whole genome shotgun (WGS) entry which is preliminary data.</text>
</comment>
<protein>
    <submittedName>
        <fullName evidence="1">Uncharacterized protein</fullName>
    </submittedName>
</protein>